<keyword evidence="6 11" id="KW-1133">Transmembrane helix</keyword>
<keyword evidence="8 11" id="KW-0406">Ion transport</keyword>
<comment type="similarity">
    <text evidence="11">Belongs to the NhaA Na(+)/H(+) (TC 2.A.33) antiporter family.</text>
</comment>
<keyword evidence="3 11" id="KW-0050">Antiport</keyword>
<evidence type="ECO:0000256" key="3">
    <source>
        <dbReference type="ARBA" id="ARBA00022449"/>
    </source>
</evidence>
<evidence type="ECO:0000256" key="8">
    <source>
        <dbReference type="ARBA" id="ARBA00023065"/>
    </source>
</evidence>
<dbReference type="PANTHER" id="PTHR30341">
    <property type="entry name" value="SODIUM ION/PROTON ANTIPORTER NHAA-RELATED"/>
    <property type="match status" value="1"/>
</dbReference>
<keyword evidence="2 11" id="KW-0813">Transport</keyword>
<feature type="transmembrane region" description="Helical" evidence="11">
    <location>
        <begin position="109"/>
        <end position="131"/>
    </location>
</feature>
<sequence length="441" mass="46136">MNTPILRKILLSRPSWPEASTVRAALRTETVGGALLLGAALLALLWANSPWSDGYATLRDVKVGVDWGHLKLSLGHWAADGLLAIFFFVAGLELKRELLVGDLRDPAKAAVPVVAAVCGVVVPALVFLGAVKLAGGDASAMHGWAIPTATDIAFALAVLAVLGSFLPDALRSFLLTLAVVDDVIAITIIALFYTRDLQVAPLLWALLPLAAFAALTQRRMTYAALLLPLAALTWALVHASGVHATVAGVALGLVVPVKPRESVPALSKHSPDTDVAHRLEHRLRPLSAGVAVPVFAFFAAGVTVVGGGFGEAMRDPVAIGIIVALVLGKLLGVAGGTWLLARFTRAELDDDLTWLDIIGLAALTGIGFTVSLLVGELAFGSGSDRDDHVKAAVLVASVLAAALAAAILRVRNAHYRRIHAREHDDSDNDGVPDAYQIVPSP</sequence>
<keyword evidence="4 11" id="KW-1003">Cell membrane</keyword>
<feature type="transmembrane region" description="Helical" evidence="11">
    <location>
        <begin position="199"/>
        <end position="216"/>
    </location>
</feature>
<dbReference type="Gene3D" id="1.20.1530.10">
    <property type="entry name" value="Na+/H+ antiporter like domain"/>
    <property type="match status" value="1"/>
</dbReference>
<protein>
    <recommendedName>
        <fullName evidence="11">Na(+)/H(+) antiporter NhaA</fullName>
    </recommendedName>
    <alternativeName>
        <fullName evidence="11">Sodium/proton antiporter NhaA</fullName>
    </alternativeName>
</protein>
<dbReference type="GO" id="GO:0015385">
    <property type="term" value="F:sodium:proton antiporter activity"/>
    <property type="evidence" value="ECO:0007669"/>
    <property type="project" value="UniProtKB-UniRule"/>
</dbReference>
<dbReference type="PANTHER" id="PTHR30341:SF0">
    <property type="entry name" value="NA(+)_H(+) ANTIPORTER NHAA"/>
    <property type="match status" value="1"/>
</dbReference>
<comment type="catalytic activity">
    <reaction evidence="11">
        <text>Na(+)(in) + 2 H(+)(out) = Na(+)(out) + 2 H(+)(in)</text>
        <dbReference type="Rhea" id="RHEA:29251"/>
        <dbReference type="ChEBI" id="CHEBI:15378"/>
        <dbReference type="ChEBI" id="CHEBI:29101"/>
    </reaction>
</comment>
<organism evidence="12 13">
    <name type="scientific">Nostocoides jenkinsii Ben 74</name>
    <dbReference type="NCBI Taxonomy" id="1193518"/>
    <lineage>
        <taxon>Bacteria</taxon>
        <taxon>Bacillati</taxon>
        <taxon>Actinomycetota</taxon>
        <taxon>Actinomycetes</taxon>
        <taxon>Micrococcales</taxon>
        <taxon>Intrasporangiaceae</taxon>
        <taxon>Nostocoides</taxon>
    </lineage>
</organism>
<feature type="transmembrane region" description="Helical" evidence="11">
    <location>
        <begin position="143"/>
        <end position="166"/>
    </location>
</feature>
<dbReference type="GO" id="GO:0006885">
    <property type="term" value="P:regulation of pH"/>
    <property type="evidence" value="ECO:0007669"/>
    <property type="project" value="UniProtKB-UniRule"/>
</dbReference>
<dbReference type="HAMAP" id="MF_01844">
    <property type="entry name" value="NhaA"/>
    <property type="match status" value="1"/>
</dbReference>
<evidence type="ECO:0000256" key="11">
    <source>
        <dbReference type="HAMAP-Rule" id="MF_01844"/>
    </source>
</evidence>
<evidence type="ECO:0000256" key="5">
    <source>
        <dbReference type="ARBA" id="ARBA00022692"/>
    </source>
</evidence>
<keyword evidence="10 11" id="KW-0739">Sodium transport</keyword>
<feature type="transmembrane region" description="Helical" evidence="11">
    <location>
        <begin position="317"/>
        <end position="341"/>
    </location>
</feature>
<evidence type="ECO:0000256" key="10">
    <source>
        <dbReference type="ARBA" id="ARBA00023201"/>
    </source>
</evidence>
<dbReference type="NCBIfam" id="TIGR00773">
    <property type="entry name" value="NhaA"/>
    <property type="match status" value="1"/>
</dbReference>
<evidence type="ECO:0000256" key="9">
    <source>
        <dbReference type="ARBA" id="ARBA00023136"/>
    </source>
</evidence>
<keyword evidence="7 11" id="KW-0915">Sodium</keyword>
<dbReference type="AlphaFoldDB" id="A0A077M9Z5"/>
<feature type="transmembrane region" description="Helical" evidence="11">
    <location>
        <begin position="353"/>
        <end position="379"/>
    </location>
</feature>
<comment type="subcellular location">
    <subcellularLocation>
        <location evidence="1">Cell inner membrane</location>
        <topology evidence="1">Multi-pass membrane protein</topology>
    </subcellularLocation>
    <subcellularLocation>
        <location evidence="11">Cell membrane</location>
        <topology evidence="11">Multi-pass membrane protein</topology>
    </subcellularLocation>
</comment>
<keyword evidence="5 11" id="KW-0812">Transmembrane</keyword>
<name>A0A077M9Z5_9MICO</name>
<evidence type="ECO:0000313" key="13">
    <source>
        <dbReference type="Proteomes" id="UP000035720"/>
    </source>
</evidence>
<dbReference type="OrthoDB" id="9808135at2"/>
<evidence type="ECO:0000313" key="12">
    <source>
        <dbReference type="EMBL" id="CCI53399.1"/>
    </source>
</evidence>
<proteinExistence type="inferred from homology"/>
<feature type="transmembrane region" description="Helical" evidence="11">
    <location>
        <begin position="173"/>
        <end position="193"/>
    </location>
</feature>
<evidence type="ECO:0000256" key="4">
    <source>
        <dbReference type="ARBA" id="ARBA00022475"/>
    </source>
</evidence>
<comment type="function">
    <text evidence="11">Na(+)/H(+) antiporter that extrudes sodium in exchange for external protons.</text>
</comment>
<dbReference type="GO" id="GO:0005886">
    <property type="term" value="C:plasma membrane"/>
    <property type="evidence" value="ECO:0007669"/>
    <property type="project" value="UniProtKB-SubCell"/>
</dbReference>
<evidence type="ECO:0000256" key="6">
    <source>
        <dbReference type="ARBA" id="ARBA00022989"/>
    </source>
</evidence>
<accession>A0A077M9Z5</accession>
<evidence type="ECO:0000256" key="1">
    <source>
        <dbReference type="ARBA" id="ARBA00004429"/>
    </source>
</evidence>
<keyword evidence="13" id="KW-1185">Reference proteome</keyword>
<gene>
    <name evidence="11 12" type="primary">nhaA</name>
    <name evidence="12" type="ORF">BN13_390016</name>
</gene>
<feature type="transmembrane region" description="Helical" evidence="11">
    <location>
        <begin position="391"/>
        <end position="410"/>
    </location>
</feature>
<dbReference type="STRING" id="1193518.BN13_390016"/>
<feature type="transmembrane region" description="Helical" evidence="11">
    <location>
        <begin position="286"/>
        <end position="305"/>
    </location>
</feature>
<evidence type="ECO:0000256" key="7">
    <source>
        <dbReference type="ARBA" id="ARBA00023053"/>
    </source>
</evidence>
<feature type="transmembrane region" description="Helical" evidence="11">
    <location>
        <begin position="30"/>
        <end position="47"/>
    </location>
</feature>
<dbReference type="Pfam" id="PF06965">
    <property type="entry name" value="Na_H_antiport_1"/>
    <property type="match status" value="1"/>
</dbReference>
<feature type="transmembrane region" description="Helical" evidence="11">
    <location>
        <begin position="67"/>
        <end position="89"/>
    </location>
</feature>
<dbReference type="InterPro" id="IPR004670">
    <property type="entry name" value="NhaA"/>
</dbReference>
<dbReference type="InterPro" id="IPR023171">
    <property type="entry name" value="Na/H_antiporter_dom_sf"/>
</dbReference>
<dbReference type="Proteomes" id="UP000035720">
    <property type="component" value="Unassembled WGS sequence"/>
</dbReference>
<dbReference type="RefSeq" id="WP_048545693.1">
    <property type="nucleotide sequence ID" value="NZ_HF571038.1"/>
</dbReference>
<dbReference type="EMBL" id="CAJC01000149">
    <property type="protein sequence ID" value="CCI53399.1"/>
    <property type="molecule type" value="Genomic_DNA"/>
</dbReference>
<reference evidence="12 13" key="1">
    <citation type="journal article" date="2013" name="ISME J.">
        <title>A metabolic model for members of the genus Tetrasphaera involved in enhanced biological phosphorus removal.</title>
        <authorList>
            <person name="Kristiansen R."/>
            <person name="Nguyen H.T.T."/>
            <person name="Saunders A.M."/>
            <person name="Nielsen J.L."/>
            <person name="Wimmer R."/>
            <person name="Le V.Q."/>
            <person name="McIlroy S.J."/>
            <person name="Petrovski S."/>
            <person name="Seviour R.J."/>
            <person name="Calteau A."/>
            <person name="Nielsen K.L."/>
            <person name="Nielsen P.H."/>
        </authorList>
    </citation>
    <scope>NUCLEOTIDE SEQUENCE [LARGE SCALE GENOMIC DNA]</scope>
    <source>
        <strain evidence="12 13">Ben 74</strain>
    </source>
</reference>
<evidence type="ECO:0000256" key="2">
    <source>
        <dbReference type="ARBA" id="ARBA00022448"/>
    </source>
</evidence>
<keyword evidence="9 11" id="KW-0472">Membrane</keyword>
<comment type="caution">
    <text evidence="12">The sequence shown here is derived from an EMBL/GenBank/DDBJ whole genome shotgun (WGS) entry which is preliminary data.</text>
</comment>